<dbReference type="Proteomes" id="UP000241074">
    <property type="component" value="Chromosome"/>
</dbReference>
<dbReference type="AlphaFoldDB" id="A0A2P1PUR3"/>
<feature type="region of interest" description="Disordered" evidence="1">
    <location>
        <begin position="111"/>
        <end position="148"/>
    </location>
</feature>
<sequence length="148" mass="16915">MLRIRIRFLSGSKEGTVEVFPTARYDCLYFGRDASCDVRFHPDQDPMVSRNHAVLEWRPQDGPQPVRVLLSDLLSSNGTFLNDRPVREATVVFSGDLVRFGRGGPLVRIELERAEPRDGEERPAVRQTQEMPRAEVADTQRRKIPNEP</sequence>
<dbReference type="InterPro" id="IPR008984">
    <property type="entry name" value="SMAD_FHA_dom_sf"/>
</dbReference>
<dbReference type="Pfam" id="PF00498">
    <property type="entry name" value="FHA"/>
    <property type="match status" value="1"/>
</dbReference>
<dbReference type="EMBL" id="CP027860">
    <property type="protein sequence ID" value="AVP98583.1"/>
    <property type="molecule type" value="Genomic_DNA"/>
</dbReference>
<evidence type="ECO:0000313" key="4">
    <source>
        <dbReference type="Proteomes" id="UP000241074"/>
    </source>
</evidence>
<dbReference type="SUPFAM" id="SSF49879">
    <property type="entry name" value="SMAD/FHA domain"/>
    <property type="match status" value="1"/>
</dbReference>
<reference evidence="3 4" key="1">
    <citation type="submission" date="2018-03" db="EMBL/GenBank/DDBJ databases">
        <title>Ahniella affigens gen. nov., sp. nov., a gammaproteobacterium isolated from sandy soil near a stream.</title>
        <authorList>
            <person name="Ko Y."/>
            <person name="Kim J.-H."/>
        </authorList>
    </citation>
    <scope>NUCLEOTIDE SEQUENCE [LARGE SCALE GENOMIC DNA]</scope>
    <source>
        <strain evidence="3 4">D13</strain>
    </source>
</reference>
<feature type="compositionally biased region" description="Basic and acidic residues" evidence="1">
    <location>
        <begin position="111"/>
        <end position="124"/>
    </location>
</feature>
<protein>
    <recommendedName>
        <fullName evidence="2">FHA domain-containing protein</fullName>
    </recommendedName>
</protein>
<evidence type="ECO:0000256" key="1">
    <source>
        <dbReference type="SAM" id="MobiDB-lite"/>
    </source>
</evidence>
<dbReference type="PANTHER" id="PTHR23308">
    <property type="entry name" value="NUCLEAR INHIBITOR OF PROTEIN PHOSPHATASE-1"/>
    <property type="match status" value="1"/>
</dbReference>
<dbReference type="RefSeq" id="WP_106892504.1">
    <property type="nucleotide sequence ID" value="NZ_CP027860.1"/>
</dbReference>
<name>A0A2P1PUR3_9GAMM</name>
<dbReference type="InterPro" id="IPR000253">
    <property type="entry name" value="FHA_dom"/>
</dbReference>
<keyword evidence="4" id="KW-1185">Reference proteome</keyword>
<reference evidence="3 4" key="2">
    <citation type="submission" date="2018-03" db="EMBL/GenBank/DDBJ databases">
        <authorList>
            <person name="Keele B.F."/>
        </authorList>
    </citation>
    <scope>NUCLEOTIDE SEQUENCE [LARGE SCALE GENOMIC DNA]</scope>
    <source>
        <strain evidence="3 4">D13</strain>
    </source>
</reference>
<dbReference type="KEGG" id="xba:C7S18_15920"/>
<evidence type="ECO:0000313" key="3">
    <source>
        <dbReference type="EMBL" id="AVP98583.1"/>
    </source>
</evidence>
<dbReference type="Gene3D" id="2.60.200.20">
    <property type="match status" value="1"/>
</dbReference>
<dbReference type="SMART" id="SM00240">
    <property type="entry name" value="FHA"/>
    <property type="match status" value="1"/>
</dbReference>
<dbReference type="InterPro" id="IPR050923">
    <property type="entry name" value="Cell_Proc_Reg/RNA_Proc"/>
</dbReference>
<dbReference type="OrthoDB" id="9758917at2"/>
<proteinExistence type="predicted"/>
<gene>
    <name evidence="3" type="ORF">C7S18_15920</name>
</gene>
<feature type="compositionally biased region" description="Basic and acidic residues" evidence="1">
    <location>
        <begin position="132"/>
        <end position="148"/>
    </location>
</feature>
<dbReference type="PROSITE" id="PS50006">
    <property type="entry name" value="FHA_DOMAIN"/>
    <property type="match status" value="1"/>
</dbReference>
<dbReference type="CDD" id="cd00060">
    <property type="entry name" value="FHA"/>
    <property type="match status" value="1"/>
</dbReference>
<organism evidence="3 4">
    <name type="scientific">Ahniella affigens</name>
    <dbReference type="NCBI Taxonomy" id="2021234"/>
    <lineage>
        <taxon>Bacteria</taxon>
        <taxon>Pseudomonadati</taxon>
        <taxon>Pseudomonadota</taxon>
        <taxon>Gammaproteobacteria</taxon>
        <taxon>Lysobacterales</taxon>
        <taxon>Rhodanobacteraceae</taxon>
        <taxon>Ahniella</taxon>
    </lineage>
</organism>
<evidence type="ECO:0000259" key="2">
    <source>
        <dbReference type="PROSITE" id="PS50006"/>
    </source>
</evidence>
<accession>A0A2P1PUR3</accession>
<feature type="domain" description="FHA" evidence="2">
    <location>
        <begin position="28"/>
        <end position="86"/>
    </location>
</feature>